<proteinExistence type="predicted"/>
<name>A0A517WY85_9PLAN</name>
<protein>
    <submittedName>
        <fullName evidence="1">Uncharacterized protein</fullName>
    </submittedName>
</protein>
<gene>
    <name evidence="1" type="ORF">V202x_36030</name>
</gene>
<organism evidence="1 2">
    <name type="scientific">Gimesia aquarii</name>
    <dbReference type="NCBI Taxonomy" id="2527964"/>
    <lineage>
        <taxon>Bacteria</taxon>
        <taxon>Pseudomonadati</taxon>
        <taxon>Planctomycetota</taxon>
        <taxon>Planctomycetia</taxon>
        <taxon>Planctomycetales</taxon>
        <taxon>Planctomycetaceae</taxon>
        <taxon>Gimesia</taxon>
    </lineage>
</organism>
<dbReference type="EMBL" id="CP037422">
    <property type="protein sequence ID" value="QDU10204.1"/>
    <property type="molecule type" value="Genomic_DNA"/>
</dbReference>
<sequence length="75" mass="8696">MEAISGRVRIGMIRIEPIYFDQACNLMQGASEIFFIHSSICCERQAYIQPFTETMDNLCLVPSIERDRFTFSLLQ</sequence>
<dbReference type="Proteomes" id="UP000318384">
    <property type="component" value="Chromosome"/>
</dbReference>
<dbReference type="AlphaFoldDB" id="A0A517WY85"/>
<accession>A0A517WY85</accession>
<evidence type="ECO:0000313" key="2">
    <source>
        <dbReference type="Proteomes" id="UP000318384"/>
    </source>
</evidence>
<reference evidence="1 2" key="1">
    <citation type="submission" date="2019-03" db="EMBL/GenBank/DDBJ databases">
        <title>Deep-cultivation of Planctomycetes and their phenomic and genomic characterization uncovers novel biology.</title>
        <authorList>
            <person name="Wiegand S."/>
            <person name="Jogler M."/>
            <person name="Boedeker C."/>
            <person name="Pinto D."/>
            <person name="Vollmers J."/>
            <person name="Rivas-Marin E."/>
            <person name="Kohn T."/>
            <person name="Peeters S.H."/>
            <person name="Heuer A."/>
            <person name="Rast P."/>
            <person name="Oberbeckmann S."/>
            <person name="Bunk B."/>
            <person name="Jeske O."/>
            <person name="Meyerdierks A."/>
            <person name="Storesund J.E."/>
            <person name="Kallscheuer N."/>
            <person name="Luecker S."/>
            <person name="Lage O.M."/>
            <person name="Pohl T."/>
            <person name="Merkel B.J."/>
            <person name="Hornburger P."/>
            <person name="Mueller R.-W."/>
            <person name="Bruemmer F."/>
            <person name="Labrenz M."/>
            <person name="Spormann A.M."/>
            <person name="Op den Camp H."/>
            <person name="Overmann J."/>
            <person name="Amann R."/>
            <person name="Jetten M.S.M."/>
            <person name="Mascher T."/>
            <person name="Medema M.H."/>
            <person name="Devos D.P."/>
            <person name="Kaster A.-K."/>
            <person name="Ovreas L."/>
            <person name="Rohde M."/>
            <person name="Galperin M.Y."/>
            <person name="Jogler C."/>
        </authorList>
    </citation>
    <scope>NUCLEOTIDE SEQUENCE [LARGE SCALE GENOMIC DNA]</scope>
    <source>
        <strain evidence="1 2">V202</strain>
    </source>
</reference>
<evidence type="ECO:0000313" key="1">
    <source>
        <dbReference type="EMBL" id="QDU10204.1"/>
    </source>
</evidence>
<keyword evidence="2" id="KW-1185">Reference proteome</keyword>